<evidence type="ECO:0000313" key="2">
    <source>
        <dbReference type="Proteomes" id="UP000521227"/>
    </source>
</evidence>
<comment type="caution">
    <text evidence="1">The sequence shown here is derived from an EMBL/GenBank/DDBJ whole genome shotgun (WGS) entry which is preliminary data.</text>
</comment>
<evidence type="ECO:0000313" key="1">
    <source>
        <dbReference type="EMBL" id="MBB5055253.1"/>
    </source>
</evidence>
<dbReference type="AlphaFoldDB" id="A0A840N5B6"/>
<dbReference type="EMBL" id="JACHIJ010000014">
    <property type="protein sequence ID" value="MBB5055253.1"/>
    <property type="molecule type" value="Genomic_DNA"/>
</dbReference>
<gene>
    <name evidence="1" type="ORF">HNQ36_005264</name>
</gene>
<proteinExistence type="predicted"/>
<organism evidence="1 2">
    <name type="scientific">Afipia massiliensis</name>
    <dbReference type="NCBI Taxonomy" id="211460"/>
    <lineage>
        <taxon>Bacteria</taxon>
        <taxon>Pseudomonadati</taxon>
        <taxon>Pseudomonadota</taxon>
        <taxon>Alphaproteobacteria</taxon>
        <taxon>Hyphomicrobiales</taxon>
        <taxon>Nitrobacteraceae</taxon>
        <taxon>Afipia</taxon>
    </lineage>
</organism>
<protein>
    <submittedName>
        <fullName evidence="1">Uncharacterized protein</fullName>
    </submittedName>
</protein>
<accession>A0A840N5B6</accession>
<reference evidence="1 2" key="1">
    <citation type="submission" date="2020-08" db="EMBL/GenBank/DDBJ databases">
        <title>Genomic Encyclopedia of Type Strains, Phase IV (KMG-IV): sequencing the most valuable type-strain genomes for metagenomic binning, comparative biology and taxonomic classification.</title>
        <authorList>
            <person name="Goeker M."/>
        </authorList>
    </citation>
    <scope>NUCLEOTIDE SEQUENCE [LARGE SCALE GENOMIC DNA]</scope>
    <source>
        <strain evidence="1 2">DSM 17498</strain>
    </source>
</reference>
<dbReference type="RefSeq" id="WP_184090660.1">
    <property type="nucleotide sequence ID" value="NZ_JACHIJ010000014.1"/>
</dbReference>
<dbReference type="Proteomes" id="UP000521227">
    <property type="component" value="Unassembled WGS sequence"/>
</dbReference>
<sequence length="86" mass="9631">MSVVSAYEAEIGPIEKGRFLVVAIRIVLDGLRGEESIAAPCRRRSFDDRSDSCLSRSDCFNKKDQSSFVCDNLDARNLVHFSFAEL</sequence>
<name>A0A840N5B6_9BRAD</name>